<feature type="region of interest" description="Disordered" evidence="1">
    <location>
        <begin position="1"/>
        <end position="21"/>
    </location>
</feature>
<reference evidence="2" key="1">
    <citation type="submission" date="2020-09" db="EMBL/GenBank/DDBJ databases">
        <title>Genome-Enabled Discovery of Anthraquinone Biosynthesis in Senna tora.</title>
        <authorList>
            <person name="Kang S.-H."/>
            <person name="Pandey R.P."/>
            <person name="Lee C.-M."/>
            <person name="Sim J.-S."/>
            <person name="Jeong J.-T."/>
            <person name="Choi B.-S."/>
            <person name="Jung M."/>
            <person name="Ginzburg D."/>
            <person name="Zhao K."/>
            <person name="Won S.Y."/>
            <person name="Oh T.-J."/>
            <person name="Yu Y."/>
            <person name="Kim N.-H."/>
            <person name="Lee O.R."/>
            <person name="Lee T.-H."/>
            <person name="Bashyal P."/>
            <person name="Kim T.-S."/>
            <person name="Lee W.-H."/>
            <person name="Kawkins C."/>
            <person name="Kim C.-K."/>
            <person name="Kim J.S."/>
            <person name="Ahn B.O."/>
            <person name="Rhee S.Y."/>
            <person name="Sohng J.K."/>
        </authorList>
    </citation>
    <scope>NUCLEOTIDE SEQUENCE</scope>
    <source>
        <tissue evidence="2">Leaf</tissue>
    </source>
</reference>
<dbReference type="AlphaFoldDB" id="A0A834WQH6"/>
<dbReference type="EMBL" id="JAAIUW010000006">
    <property type="protein sequence ID" value="KAF7825604.1"/>
    <property type="molecule type" value="Genomic_DNA"/>
</dbReference>
<dbReference type="Proteomes" id="UP000634136">
    <property type="component" value="Unassembled WGS sequence"/>
</dbReference>
<name>A0A834WQH6_9FABA</name>
<evidence type="ECO:0000256" key="1">
    <source>
        <dbReference type="SAM" id="MobiDB-lite"/>
    </source>
</evidence>
<sequence length="45" mass="4975">MHLASKPPPSPNTSRHSNTTHVTLYTTLSHRALLDNTVHPSHCTD</sequence>
<proteinExistence type="predicted"/>
<evidence type="ECO:0000313" key="3">
    <source>
        <dbReference type="Proteomes" id="UP000634136"/>
    </source>
</evidence>
<comment type="caution">
    <text evidence="2">The sequence shown here is derived from an EMBL/GenBank/DDBJ whole genome shotgun (WGS) entry which is preliminary data.</text>
</comment>
<feature type="compositionally biased region" description="Polar residues" evidence="1">
    <location>
        <begin position="12"/>
        <end position="21"/>
    </location>
</feature>
<protein>
    <submittedName>
        <fullName evidence="2">Uncharacterized protein</fullName>
    </submittedName>
</protein>
<gene>
    <name evidence="2" type="ORF">G2W53_016768</name>
</gene>
<evidence type="ECO:0000313" key="2">
    <source>
        <dbReference type="EMBL" id="KAF7825604.1"/>
    </source>
</evidence>
<organism evidence="2 3">
    <name type="scientific">Senna tora</name>
    <dbReference type="NCBI Taxonomy" id="362788"/>
    <lineage>
        <taxon>Eukaryota</taxon>
        <taxon>Viridiplantae</taxon>
        <taxon>Streptophyta</taxon>
        <taxon>Embryophyta</taxon>
        <taxon>Tracheophyta</taxon>
        <taxon>Spermatophyta</taxon>
        <taxon>Magnoliopsida</taxon>
        <taxon>eudicotyledons</taxon>
        <taxon>Gunneridae</taxon>
        <taxon>Pentapetalae</taxon>
        <taxon>rosids</taxon>
        <taxon>fabids</taxon>
        <taxon>Fabales</taxon>
        <taxon>Fabaceae</taxon>
        <taxon>Caesalpinioideae</taxon>
        <taxon>Cassia clade</taxon>
        <taxon>Senna</taxon>
    </lineage>
</organism>
<feature type="compositionally biased region" description="Pro residues" evidence="1">
    <location>
        <begin position="1"/>
        <end position="11"/>
    </location>
</feature>
<accession>A0A834WQH6</accession>
<keyword evidence="3" id="KW-1185">Reference proteome</keyword>